<evidence type="ECO:0000256" key="5">
    <source>
        <dbReference type="ARBA" id="ARBA00022832"/>
    </source>
</evidence>
<dbReference type="SUPFAM" id="SSF51735">
    <property type="entry name" value="NAD(P)-binding Rossmann-fold domains"/>
    <property type="match status" value="1"/>
</dbReference>
<keyword evidence="9" id="KW-0443">Lipid metabolism</keyword>
<keyword evidence="8" id="KW-0520">NAD</keyword>
<dbReference type="GO" id="GO:0006635">
    <property type="term" value="P:fatty acid beta-oxidation"/>
    <property type="evidence" value="ECO:0007669"/>
    <property type="project" value="UniProtKB-UniPathway"/>
</dbReference>
<reference evidence="19" key="2">
    <citation type="submission" date="2010-02" db="EMBL/GenBank/DDBJ databases">
        <title>Complete genome sequence of Marinobacter adhaerens type strain (HP15).</title>
        <authorList>
            <person name="Gaerdes A.A.M."/>
            <person name="Kaeppel E."/>
            <person name="Shezad A."/>
            <person name="Seebah S."/>
            <person name="Teeling H."/>
            <person name="Yarza P."/>
            <person name="Gloeckner F.O."/>
            <person name="Ullrich M.S."/>
        </authorList>
    </citation>
    <scope>NUCLEOTIDE SEQUENCE [LARGE SCALE GENOMIC DNA]</scope>
    <source>
        <strain evidence="19">DSM 23420 / HP15</strain>
    </source>
</reference>
<evidence type="ECO:0000256" key="14">
    <source>
        <dbReference type="ARBA" id="ARBA00049556"/>
    </source>
</evidence>
<evidence type="ECO:0000256" key="15">
    <source>
        <dbReference type="RuleBase" id="RU003707"/>
    </source>
</evidence>
<evidence type="ECO:0000256" key="9">
    <source>
        <dbReference type="ARBA" id="ARBA00023098"/>
    </source>
</evidence>
<feature type="domain" description="3-hydroxyacyl-CoA dehydrogenase NAD binding" evidence="17">
    <location>
        <begin position="304"/>
        <end position="481"/>
    </location>
</feature>
<dbReference type="GO" id="GO:0003857">
    <property type="term" value="F:(3S)-3-hydroxyacyl-CoA dehydrogenase (NAD+) activity"/>
    <property type="evidence" value="ECO:0007669"/>
    <property type="project" value="UniProtKB-EC"/>
</dbReference>
<keyword evidence="11" id="KW-0413">Isomerase</keyword>
<dbReference type="PROSITE" id="PS00166">
    <property type="entry name" value="ENOYL_COA_HYDRATASE"/>
    <property type="match status" value="1"/>
</dbReference>
<evidence type="ECO:0000256" key="12">
    <source>
        <dbReference type="ARBA" id="ARBA00023239"/>
    </source>
</evidence>
<dbReference type="InterPro" id="IPR008927">
    <property type="entry name" value="6-PGluconate_DH-like_C_sf"/>
</dbReference>
<evidence type="ECO:0000259" key="16">
    <source>
        <dbReference type="Pfam" id="PF00725"/>
    </source>
</evidence>
<dbReference type="SUPFAM" id="SSF52096">
    <property type="entry name" value="ClpP/crotonase"/>
    <property type="match status" value="1"/>
</dbReference>
<keyword evidence="5" id="KW-0276">Fatty acid metabolism</keyword>
<accession>E4PJZ5</accession>
<dbReference type="PANTHER" id="PTHR23309:SF49">
    <property type="entry name" value="PEROXISOMAL BIFUNCTIONAL ENZYME"/>
    <property type="match status" value="1"/>
</dbReference>
<dbReference type="Pfam" id="PF00725">
    <property type="entry name" value="3HCDH"/>
    <property type="match status" value="2"/>
</dbReference>
<dbReference type="UniPathway" id="UPA00659"/>
<evidence type="ECO:0000256" key="2">
    <source>
        <dbReference type="ARBA" id="ARBA00005005"/>
    </source>
</evidence>
<dbReference type="InterPro" id="IPR001753">
    <property type="entry name" value="Enoyl-CoA_hydra/iso"/>
</dbReference>
<dbReference type="EMBL" id="CP001978">
    <property type="protein sequence ID" value="ADP99705.1"/>
    <property type="molecule type" value="Genomic_DNA"/>
</dbReference>
<keyword evidence="12" id="KW-0456">Lyase</keyword>
<dbReference type="Pfam" id="PF02737">
    <property type="entry name" value="3HCDH_N"/>
    <property type="match status" value="1"/>
</dbReference>
<dbReference type="eggNOG" id="COG1250">
    <property type="taxonomic scope" value="Bacteria"/>
</dbReference>
<dbReference type="Gene3D" id="3.40.50.720">
    <property type="entry name" value="NAD(P)-binding Rossmann-like Domain"/>
    <property type="match status" value="1"/>
</dbReference>
<comment type="similarity">
    <text evidence="15">Belongs to the enoyl-CoA hydratase/isomerase family.</text>
</comment>
<dbReference type="PATRIC" id="fig|225937.3.peg.3967"/>
<dbReference type="SUPFAM" id="SSF48179">
    <property type="entry name" value="6-phosphogluconate dehydrogenase C-terminal domain-like"/>
    <property type="match status" value="2"/>
</dbReference>
<evidence type="ECO:0000256" key="8">
    <source>
        <dbReference type="ARBA" id="ARBA00023027"/>
    </source>
</evidence>
<keyword evidence="6" id="KW-0442">Lipid degradation</keyword>
<keyword evidence="13" id="KW-0511">Multifunctional enzyme</keyword>
<keyword evidence="10" id="KW-0576">Peroxisome</keyword>
<dbReference type="GO" id="GO:0016853">
    <property type="term" value="F:isomerase activity"/>
    <property type="evidence" value="ECO:0007669"/>
    <property type="project" value="UniProtKB-KW"/>
</dbReference>
<dbReference type="FunFam" id="1.10.1040.50:FF:000006">
    <property type="entry name" value="Peroxisomal bifunctional enzyme"/>
    <property type="match status" value="1"/>
</dbReference>
<evidence type="ECO:0000256" key="13">
    <source>
        <dbReference type="ARBA" id="ARBA00023268"/>
    </source>
</evidence>
<dbReference type="STRING" id="225937.HP15_3941"/>
<evidence type="ECO:0000256" key="3">
    <source>
        <dbReference type="ARBA" id="ARBA00008750"/>
    </source>
</evidence>
<evidence type="ECO:0000313" key="19">
    <source>
        <dbReference type="Proteomes" id="UP000007077"/>
    </source>
</evidence>
<dbReference type="eggNOG" id="COG1024">
    <property type="taxonomic scope" value="Bacteria"/>
</dbReference>
<dbReference type="PANTHER" id="PTHR23309">
    <property type="entry name" value="3-HYDROXYACYL-COA DEHYROGENASE"/>
    <property type="match status" value="1"/>
</dbReference>
<evidence type="ECO:0000256" key="7">
    <source>
        <dbReference type="ARBA" id="ARBA00023002"/>
    </source>
</evidence>
<dbReference type="HOGENOM" id="CLU_009834_16_3_6"/>
<comment type="pathway">
    <text evidence="2">Lipid metabolism; fatty acid beta-oxidation.</text>
</comment>
<dbReference type="FunFam" id="3.40.50.720:FF:000009">
    <property type="entry name" value="Fatty oxidation complex, alpha subunit"/>
    <property type="match status" value="1"/>
</dbReference>
<evidence type="ECO:0000256" key="6">
    <source>
        <dbReference type="ARBA" id="ARBA00022963"/>
    </source>
</evidence>
<comment type="catalytic activity">
    <reaction evidence="14">
        <text>a (3S)-3-hydroxyacyl-CoA + NAD(+) = a 3-oxoacyl-CoA + NADH + H(+)</text>
        <dbReference type="Rhea" id="RHEA:22432"/>
        <dbReference type="ChEBI" id="CHEBI:15378"/>
        <dbReference type="ChEBI" id="CHEBI:57318"/>
        <dbReference type="ChEBI" id="CHEBI:57540"/>
        <dbReference type="ChEBI" id="CHEBI:57945"/>
        <dbReference type="ChEBI" id="CHEBI:90726"/>
        <dbReference type="EC" id="1.1.1.35"/>
    </reaction>
</comment>
<dbReference type="Proteomes" id="UP000007077">
    <property type="component" value="Chromosome"/>
</dbReference>
<evidence type="ECO:0000259" key="17">
    <source>
        <dbReference type="Pfam" id="PF02737"/>
    </source>
</evidence>
<dbReference type="InterPro" id="IPR006176">
    <property type="entry name" value="3-OHacyl-CoA_DH_NAD-bd"/>
</dbReference>
<dbReference type="AlphaFoldDB" id="E4PJZ5"/>
<dbReference type="InterPro" id="IPR006108">
    <property type="entry name" value="3HC_DH_C"/>
</dbReference>
<dbReference type="Gene3D" id="1.10.1040.50">
    <property type="match status" value="1"/>
</dbReference>
<sequence>MRGEIMSEVVSYNREGNIGVITVNYPPVNALGQAVRSGLLAALEQGQKDTEARALLLVCEGRTFIAGADIREFGKPMQEPTLPTLVNTFENSDKPLVAAIHGTALGGGLETALSCHYRVAISSAKVGLPEVKLGLLPGAGGTQRLPRLTGARKALEMITTGEFVGAKDALALGILDAVEEGDDIRAVGMAYAQKVVDEGKPVRRVRDITDKIEADKGSDVFDQFRDELKKRARGLFSPFKCVDAVEAAFNLPFDEGMKRERELFMECMESPQRAGLIHSFFGEREVSKVKGLSKDTPVRDVKSVGIIGAGTMGGGIAMNFVNVGIPVTIVEVKQEALDKGLAIIRRNYENSAKKGKLTQEQVEQRMALITPSLTYDDFRDVDLVIEAVFENMAIKKEIFAKLDEVCKPGAILASNTSTLDIDEIASATKRPEDVVGMHFFSPANVMKLLENVRGSKTSDEVKATVMAVAKKIKKVGVMVGNCYGFVGNRMLHKRGTEAMSLVDEGATPQQVDKVLTDLGFPMGQFAMSDLAGIDVGYRIREERRKAGEDIPASWMDKLAEQGRLGQKTQAGVYKYEEGSRKPIPDPEVEQLIEQFRKEQGITPREITNQEILERCVYVMINEGAKILEEGIADRPLDIDIVWIYGYGFPAYRGGPMFWADQEGLDTILSAVKKYQDTVGGEQWEPAALLEKLVAEGRKFADL</sequence>
<comment type="similarity">
    <text evidence="3">In the N-terminal section; belongs to the enoyl-CoA hydratase/isomerase family.</text>
</comment>
<evidence type="ECO:0000256" key="1">
    <source>
        <dbReference type="ARBA" id="ARBA00004275"/>
    </source>
</evidence>
<dbReference type="GO" id="GO:0070403">
    <property type="term" value="F:NAD+ binding"/>
    <property type="evidence" value="ECO:0007669"/>
    <property type="project" value="InterPro"/>
</dbReference>
<dbReference type="Gene3D" id="3.90.226.10">
    <property type="entry name" value="2-enoyl-CoA Hydratase, Chain A, domain 1"/>
    <property type="match status" value="1"/>
</dbReference>
<dbReference type="InterPro" id="IPR029045">
    <property type="entry name" value="ClpP/crotonase-like_dom_sf"/>
</dbReference>
<comment type="subcellular location">
    <subcellularLocation>
        <location evidence="1">Peroxisome</location>
    </subcellularLocation>
</comment>
<feature type="domain" description="3-hydroxyacyl-CoA dehydrogenase C-terminal" evidence="16">
    <location>
        <begin position="611"/>
        <end position="697"/>
    </location>
</feature>
<evidence type="ECO:0000256" key="10">
    <source>
        <dbReference type="ARBA" id="ARBA00023140"/>
    </source>
</evidence>
<comment type="subunit">
    <text evidence="4">Monomer.</text>
</comment>
<dbReference type="Pfam" id="PF00378">
    <property type="entry name" value="ECH_1"/>
    <property type="match status" value="1"/>
</dbReference>
<evidence type="ECO:0000313" key="18">
    <source>
        <dbReference type="EMBL" id="ADP99705.1"/>
    </source>
</evidence>
<dbReference type="CDD" id="cd06558">
    <property type="entry name" value="crotonase-like"/>
    <property type="match status" value="1"/>
</dbReference>
<dbReference type="InterPro" id="IPR018376">
    <property type="entry name" value="Enoyl-CoA_hyd/isom_CS"/>
</dbReference>
<proteinExistence type="inferred from homology"/>
<dbReference type="KEGG" id="mad:HP15_3941"/>
<dbReference type="GO" id="GO:0004300">
    <property type="term" value="F:enoyl-CoA hydratase activity"/>
    <property type="evidence" value="ECO:0007669"/>
    <property type="project" value="UniProtKB-ARBA"/>
</dbReference>
<keyword evidence="7" id="KW-0560">Oxidoreductase</keyword>
<gene>
    <name evidence="18" type="ordered locus">HP15_3941</name>
</gene>
<feature type="domain" description="3-hydroxyacyl-CoA dehydrogenase C-terminal" evidence="16">
    <location>
        <begin position="484"/>
        <end position="575"/>
    </location>
</feature>
<reference evidence="18 19" key="1">
    <citation type="journal article" date="2010" name="Stand. Genomic Sci.">
        <title>Complete genome sequence of Marinobacter adhaerens type strain (HP15), a diatom-interacting marine microorganism.</title>
        <authorList>
            <person name="Gardes A."/>
            <person name="Kaeppel E."/>
            <person name="Shehzad A."/>
            <person name="Seebah S."/>
            <person name="Teeling H."/>
            <person name="Yarza P."/>
            <person name="Glockner F.O."/>
            <person name="Grossart H.P."/>
            <person name="Ullrich M.S."/>
        </authorList>
    </citation>
    <scope>NUCLEOTIDE SEQUENCE [LARGE SCALE GENOMIC DNA]</scope>
    <source>
        <strain evidence="19">DSM 23420 / HP15</strain>
    </source>
</reference>
<name>E4PJZ5_MARAH</name>
<organism evidence="18 19">
    <name type="scientific">Marinobacter adhaerens (strain DSM 23420 / HP15)</name>
    <dbReference type="NCBI Taxonomy" id="225937"/>
    <lineage>
        <taxon>Bacteria</taxon>
        <taxon>Pseudomonadati</taxon>
        <taxon>Pseudomonadota</taxon>
        <taxon>Gammaproteobacteria</taxon>
        <taxon>Pseudomonadales</taxon>
        <taxon>Marinobacteraceae</taxon>
        <taxon>Marinobacter</taxon>
    </lineage>
</organism>
<protein>
    <submittedName>
        <fullName evidence="18">Fatty oxidation complex alpha subunit</fullName>
    </submittedName>
</protein>
<dbReference type="InterPro" id="IPR036291">
    <property type="entry name" value="NAD(P)-bd_dom_sf"/>
</dbReference>
<evidence type="ECO:0000256" key="4">
    <source>
        <dbReference type="ARBA" id="ARBA00011245"/>
    </source>
</evidence>
<evidence type="ECO:0000256" key="11">
    <source>
        <dbReference type="ARBA" id="ARBA00023235"/>
    </source>
</evidence>